<dbReference type="EMBL" id="FWXD01000006">
    <property type="protein sequence ID" value="SMC22185.1"/>
    <property type="molecule type" value="Genomic_DNA"/>
</dbReference>
<proteinExistence type="inferred from homology"/>
<accession>A0A1W1XDS0</accession>
<dbReference type="RefSeq" id="WP_084090018.1">
    <property type="nucleotide sequence ID" value="NZ_FWXD01000006.1"/>
</dbReference>
<dbReference type="InterPro" id="IPR023065">
    <property type="entry name" value="Uncharacterised_ApaG"/>
</dbReference>
<dbReference type="Pfam" id="PF04379">
    <property type="entry name" value="DUF525"/>
    <property type="match status" value="1"/>
</dbReference>
<evidence type="ECO:0000256" key="1">
    <source>
        <dbReference type="ARBA" id="ARBA00017693"/>
    </source>
</evidence>
<feature type="domain" description="ApaG" evidence="3">
    <location>
        <begin position="3"/>
        <end position="127"/>
    </location>
</feature>
<dbReference type="STRING" id="1121001.SAMN02745857_01354"/>
<dbReference type="HAMAP" id="MF_00791">
    <property type="entry name" value="ApaG"/>
    <property type="match status" value="1"/>
</dbReference>
<dbReference type="PANTHER" id="PTHR14289">
    <property type="entry name" value="F-BOX ONLY PROTEIN 3"/>
    <property type="match status" value="1"/>
</dbReference>
<protein>
    <recommendedName>
        <fullName evidence="1 2">Protein ApaG</fullName>
    </recommendedName>
</protein>
<dbReference type="NCBIfam" id="NF003967">
    <property type="entry name" value="PRK05461.1"/>
    <property type="match status" value="1"/>
</dbReference>
<dbReference type="OrthoDB" id="9795226at2"/>
<evidence type="ECO:0000259" key="3">
    <source>
        <dbReference type="PROSITE" id="PS51087"/>
    </source>
</evidence>
<evidence type="ECO:0000313" key="4">
    <source>
        <dbReference type="EMBL" id="SMC22185.1"/>
    </source>
</evidence>
<dbReference type="Gene3D" id="2.60.40.1470">
    <property type="entry name" value="ApaG domain"/>
    <property type="match status" value="1"/>
</dbReference>
<reference evidence="4 5" key="1">
    <citation type="submission" date="2017-04" db="EMBL/GenBank/DDBJ databases">
        <authorList>
            <person name="Afonso C.L."/>
            <person name="Miller P.J."/>
            <person name="Scott M.A."/>
            <person name="Spackman E."/>
            <person name="Goraichik I."/>
            <person name="Dimitrov K.M."/>
            <person name="Suarez D.L."/>
            <person name="Swayne D.E."/>
        </authorList>
    </citation>
    <scope>NUCLEOTIDE SEQUENCE [LARGE SCALE GENOMIC DNA]</scope>
    <source>
        <strain evidence="4 5">DSM 23236</strain>
    </source>
</reference>
<dbReference type="GO" id="GO:0070987">
    <property type="term" value="P:error-free translesion synthesis"/>
    <property type="evidence" value="ECO:0007669"/>
    <property type="project" value="TreeGrafter"/>
</dbReference>
<sequence>MSQSTRYVIKVVAESFFLPEQSDEDEDRYVFAYQITIINQGEVAAQLLSRHWIITDMDNKVEEVRGMGVIGEQPVLEPGQSFEYMSGATLQTPVGTMRGSYRMRGVDGYEFEVDIPEFVLSIPRVLH</sequence>
<dbReference type="AlphaFoldDB" id="A0A1W1XDS0"/>
<dbReference type="PANTHER" id="PTHR14289:SF16">
    <property type="entry name" value="POLYMERASE DELTA-INTERACTING PROTEIN 2"/>
    <property type="match status" value="1"/>
</dbReference>
<dbReference type="InterPro" id="IPR036767">
    <property type="entry name" value="ApaG_sf"/>
</dbReference>
<dbReference type="Proteomes" id="UP000192761">
    <property type="component" value="Unassembled WGS sequence"/>
</dbReference>
<name>A0A1W1XDS0_9NEIS</name>
<organism evidence="4 5">
    <name type="scientific">Andreprevotia lacus DSM 23236</name>
    <dbReference type="NCBI Taxonomy" id="1121001"/>
    <lineage>
        <taxon>Bacteria</taxon>
        <taxon>Pseudomonadati</taxon>
        <taxon>Pseudomonadota</taxon>
        <taxon>Betaproteobacteria</taxon>
        <taxon>Neisseriales</taxon>
        <taxon>Chitinibacteraceae</taxon>
        <taxon>Andreprevotia</taxon>
    </lineage>
</organism>
<dbReference type="InterPro" id="IPR007474">
    <property type="entry name" value="ApaG_domain"/>
</dbReference>
<dbReference type="PROSITE" id="PS51087">
    <property type="entry name" value="APAG"/>
    <property type="match status" value="1"/>
</dbReference>
<gene>
    <name evidence="2" type="primary">apaG</name>
    <name evidence="4" type="ORF">SAMN02745857_01354</name>
</gene>
<dbReference type="SUPFAM" id="SSF110069">
    <property type="entry name" value="ApaG-like"/>
    <property type="match status" value="1"/>
</dbReference>
<evidence type="ECO:0000313" key="5">
    <source>
        <dbReference type="Proteomes" id="UP000192761"/>
    </source>
</evidence>
<evidence type="ECO:0000256" key="2">
    <source>
        <dbReference type="HAMAP-Rule" id="MF_00791"/>
    </source>
</evidence>
<keyword evidence="5" id="KW-1185">Reference proteome</keyword>